<keyword evidence="7" id="KW-0547">Nucleotide-binding</keyword>
<dbReference type="InterPro" id="IPR003442">
    <property type="entry name" value="T6A_TsaE"/>
</dbReference>
<proteinExistence type="inferred from homology"/>
<evidence type="ECO:0000256" key="2">
    <source>
        <dbReference type="ARBA" id="ARBA00007599"/>
    </source>
</evidence>
<evidence type="ECO:0000256" key="10">
    <source>
        <dbReference type="ARBA" id="ARBA00032441"/>
    </source>
</evidence>
<evidence type="ECO:0000256" key="8">
    <source>
        <dbReference type="ARBA" id="ARBA00022840"/>
    </source>
</evidence>
<dbReference type="Pfam" id="PF02367">
    <property type="entry name" value="TsaE"/>
    <property type="match status" value="1"/>
</dbReference>
<evidence type="ECO:0000256" key="4">
    <source>
        <dbReference type="ARBA" id="ARBA00022490"/>
    </source>
</evidence>
<evidence type="ECO:0000313" key="11">
    <source>
        <dbReference type="EMBL" id="SUS08171.1"/>
    </source>
</evidence>
<name>A0A380TKF8_9ZZZZ</name>
<evidence type="ECO:0000256" key="5">
    <source>
        <dbReference type="ARBA" id="ARBA00022694"/>
    </source>
</evidence>
<dbReference type="NCBIfam" id="TIGR00150">
    <property type="entry name" value="T6A_YjeE"/>
    <property type="match status" value="1"/>
</dbReference>
<gene>
    <name evidence="11" type="ORF">DF3PB_60009</name>
</gene>
<comment type="similarity">
    <text evidence="2">Belongs to the TsaE family.</text>
</comment>
<comment type="subcellular location">
    <subcellularLocation>
        <location evidence="1">Cytoplasm</location>
    </subcellularLocation>
</comment>
<keyword evidence="5" id="KW-0819">tRNA processing</keyword>
<keyword evidence="8" id="KW-0067">ATP-binding</keyword>
<dbReference type="AlphaFoldDB" id="A0A380TKF8"/>
<evidence type="ECO:0000256" key="9">
    <source>
        <dbReference type="ARBA" id="ARBA00022842"/>
    </source>
</evidence>
<keyword evidence="6" id="KW-0479">Metal-binding</keyword>
<dbReference type="EMBL" id="UIDG01000556">
    <property type="protein sequence ID" value="SUS08171.1"/>
    <property type="molecule type" value="Genomic_DNA"/>
</dbReference>
<keyword evidence="9" id="KW-0460">Magnesium</keyword>
<dbReference type="PANTHER" id="PTHR33540:SF2">
    <property type="entry name" value="TRNA THREONYLCARBAMOYLADENOSINE BIOSYNTHESIS PROTEIN TSAE"/>
    <property type="match status" value="1"/>
</dbReference>
<reference evidence="11" key="1">
    <citation type="submission" date="2018-07" db="EMBL/GenBank/DDBJ databases">
        <authorList>
            <person name="Quirk P.G."/>
            <person name="Krulwich T.A."/>
        </authorList>
    </citation>
    <scope>NUCLEOTIDE SEQUENCE</scope>
</reference>
<keyword evidence="4" id="KW-0963">Cytoplasm</keyword>
<protein>
    <recommendedName>
        <fullName evidence="3">tRNA threonylcarbamoyladenosine biosynthesis protein TsaE</fullName>
    </recommendedName>
    <alternativeName>
        <fullName evidence="10">t(6)A37 threonylcarbamoyladenosine biosynthesis protein TsaE</fullName>
    </alternativeName>
</protein>
<dbReference type="GO" id="GO:0016740">
    <property type="term" value="F:transferase activity"/>
    <property type="evidence" value="ECO:0007669"/>
    <property type="project" value="UniProtKB-KW"/>
</dbReference>
<dbReference type="GO" id="GO:0005737">
    <property type="term" value="C:cytoplasm"/>
    <property type="evidence" value="ECO:0007669"/>
    <property type="project" value="UniProtKB-SubCell"/>
</dbReference>
<accession>A0A380TKF8</accession>
<evidence type="ECO:0000256" key="6">
    <source>
        <dbReference type="ARBA" id="ARBA00022723"/>
    </source>
</evidence>
<evidence type="ECO:0000256" key="1">
    <source>
        <dbReference type="ARBA" id="ARBA00004496"/>
    </source>
</evidence>
<organism evidence="11">
    <name type="scientific">metagenome</name>
    <dbReference type="NCBI Taxonomy" id="256318"/>
    <lineage>
        <taxon>unclassified sequences</taxon>
        <taxon>metagenomes</taxon>
    </lineage>
</organism>
<dbReference type="PANTHER" id="PTHR33540">
    <property type="entry name" value="TRNA THREONYLCARBAMOYLADENOSINE BIOSYNTHESIS PROTEIN TSAE"/>
    <property type="match status" value="1"/>
</dbReference>
<dbReference type="GO" id="GO:0046872">
    <property type="term" value="F:metal ion binding"/>
    <property type="evidence" value="ECO:0007669"/>
    <property type="project" value="UniProtKB-KW"/>
</dbReference>
<dbReference type="Gene3D" id="3.40.50.300">
    <property type="entry name" value="P-loop containing nucleotide triphosphate hydrolases"/>
    <property type="match status" value="1"/>
</dbReference>
<dbReference type="GO" id="GO:0005524">
    <property type="term" value="F:ATP binding"/>
    <property type="evidence" value="ECO:0007669"/>
    <property type="project" value="UniProtKB-KW"/>
</dbReference>
<evidence type="ECO:0000256" key="7">
    <source>
        <dbReference type="ARBA" id="ARBA00022741"/>
    </source>
</evidence>
<dbReference type="SUPFAM" id="SSF52540">
    <property type="entry name" value="P-loop containing nucleoside triphosphate hydrolases"/>
    <property type="match status" value="1"/>
</dbReference>
<keyword evidence="11" id="KW-0808">Transferase</keyword>
<dbReference type="GO" id="GO:0002949">
    <property type="term" value="P:tRNA threonylcarbamoyladenosine modification"/>
    <property type="evidence" value="ECO:0007669"/>
    <property type="project" value="InterPro"/>
</dbReference>
<dbReference type="InterPro" id="IPR027417">
    <property type="entry name" value="P-loop_NTPase"/>
</dbReference>
<sequence>MIGPVGRIKSGAAVRAVVGQDYRRAMAAVDPYLLDLADEAATTTLAQRIAVLCRAGDVLALDGDFGTGKTTFARAFIRARCAAAEEVPSPTFTLVQIYPAAEERGAAVYHFDLFRLRTADEAIDLGIEDAFAEGISLIEWPQRLGPLLPPYRLDLGFRFGSTPGSRTLTLSAPGGDFLARLKEAGVV</sequence>
<evidence type="ECO:0000256" key="3">
    <source>
        <dbReference type="ARBA" id="ARBA00019010"/>
    </source>
</evidence>